<organism evidence="2 3">
    <name type="scientific">Littorina saxatilis</name>
    <dbReference type="NCBI Taxonomy" id="31220"/>
    <lineage>
        <taxon>Eukaryota</taxon>
        <taxon>Metazoa</taxon>
        <taxon>Spiralia</taxon>
        <taxon>Lophotrochozoa</taxon>
        <taxon>Mollusca</taxon>
        <taxon>Gastropoda</taxon>
        <taxon>Caenogastropoda</taxon>
        <taxon>Littorinimorpha</taxon>
        <taxon>Littorinoidea</taxon>
        <taxon>Littorinidae</taxon>
        <taxon>Littorina</taxon>
    </lineage>
</organism>
<evidence type="ECO:0000256" key="1">
    <source>
        <dbReference type="SAM" id="MobiDB-lite"/>
    </source>
</evidence>
<sequence length="148" mass="16250">MISDVDGPGSKTLLSSRRTSPASSRRTLPASSRRTLPASSRRPLLESSRGTSPVAIPVIRPEVKDDVDEAQREGADVQQLRELELAKLGAPTEAMKKLMKNLMDCSWFPRGVSPDMPCVFGALMELLNPSTDPDVLQQAILFTLQMMR</sequence>
<comment type="caution">
    <text evidence="2">The sequence shown here is derived from an EMBL/GenBank/DDBJ whole genome shotgun (WGS) entry which is preliminary data.</text>
</comment>
<accession>A0AAN9BVN4</accession>
<gene>
    <name evidence="2" type="ORF">V1264_011872</name>
</gene>
<feature type="compositionally biased region" description="Low complexity" evidence="1">
    <location>
        <begin position="12"/>
        <end position="29"/>
    </location>
</feature>
<name>A0AAN9BVN4_9CAEN</name>
<protein>
    <submittedName>
        <fullName evidence="2">Uncharacterized protein</fullName>
    </submittedName>
</protein>
<evidence type="ECO:0000313" key="2">
    <source>
        <dbReference type="EMBL" id="KAK7112407.1"/>
    </source>
</evidence>
<feature type="region of interest" description="Disordered" evidence="1">
    <location>
        <begin position="1"/>
        <end position="56"/>
    </location>
</feature>
<dbReference type="EMBL" id="JBAMIC010000002">
    <property type="protein sequence ID" value="KAK7112407.1"/>
    <property type="molecule type" value="Genomic_DNA"/>
</dbReference>
<dbReference type="Proteomes" id="UP001374579">
    <property type="component" value="Unassembled WGS sequence"/>
</dbReference>
<reference evidence="2 3" key="1">
    <citation type="submission" date="2024-02" db="EMBL/GenBank/DDBJ databases">
        <title>Chromosome-scale genome assembly of the rough periwinkle Littorina saxatilis.</title>
        <authorList>
            <person name="De Jode A."/>
            <person name="Faria R."/>
            <person name="Formenti G."/>
            <person name="Sims Y."/>
            <person name="Smith T.P."/>
            <person name="Tracey A."/>
            <person name="Wood J.M.D."/>
            <person name="Zagrodzka Z.B."/>
            <person name="Johannesson K."/>
            <person name="Butlin R.K."/>
            <person name="Leder E.H."/>
        </authorList>
    </citation>
    <scope>NUCLEOTIDE SEQUENCE [LARGE SCALE GENOMIC DNA]</scope>
    <source>
        <strain evidence="2">Snail1</strain>
        <tissue evidence="2">Muscle</tissue>
    </source>
</reference>
<proteinExistence type="predicted"/>
<evidence type="ECO:0000313" key="3">
    <source>
        <dbReference type="Proteomes" id="UP001374579"/>
    </source>
</evidence>
<dbReference type="AlphaFoldDB" id="A0AAN9BVN4"/>
<keyword evidence="3" id="KW-1185">Reference proteome</keyword>